<dbReference type="SUPFAM" id="SSF57196">
    <property type="entry name" value="EGF/Laminin"/>
    <property type="match status" value="1"/>
</dbReference>
<sequence length="238" mass="27902">MNLEYCPSYFFEPDFPVWDGHVRLGFFSNQTLMEKGYPLIPHFVCYDKYKCSFLSPTFELNNNYTCIHIHHLNLSYPLDYTKMSPRCFIKSICQKNICMNGDLCVPHNDRISLTNFACACQYGFSGKRCAYEDVKIDISFYDVSIPQSLLVHFITIREHDLESLNPVPIRSRRHYFFMSLPFHLSFVQLKGKFYLTVLQHIYTRSVTIPTKIAQSQYYTQCQFSTQQFGLSLDAILGY</sequence>
<dbReference type="Proteomes" id="UP000663838">
    <property type="component" value="Unassembled WGS sequence"/>
</dbReference>
<dbReference type="PROSITE" id="PS50026">
    <property type="entry name" value="EGF_3"/>
    <property type="match status" value="1"/>
</dbReference>
<evidence type="ECO:0000313" key="4">
    <source>
        <dbReference type="Proteomes" id="UP000663838"/>
    </source>
</evidence>
<protein>
    <recommendedName>
        <fullName evidence="2">EGF-like domain-containing protein</fullName>
    </recommendedName>
</protein>
<dbReference type="PROSITE" id="PS01186">
    <property type="entry name" value="EGF_2"/>
    <property type="match status" value="1"/>
</dbReference>
<dbReference type="Gene3D" id="2.10.25.10">
    <property type="entry name" value="Laminin"/>
    <property type="match status" value="1"/>
</dbReference>
<dbReference type="PROSITE" id="PS00022">
    <property type="entry name" value="EGF_1"/>
    <property type="match status" value="1"/>
</dbReference>
<evidence type="ECO:0000313" key="3">
    <source>
        <dbReference type="EMBL" id="CAF4777393.1"/>
    </source>
</evidence>
<organism evidence="3 4">
    <name type="scientific">Rotaria socialis</name>
    <dbReference type="NCBI Taxonomy" id="392032"/>
    <lineage>
        <taxon>Eukaryota</taxon>
        <taxon>Metazoa</taxon>
        <taxon>Spiralia</taxon>
        <taxon>Gnathifera</taxon>
        <taxon>Rotifera</taxon>
        <taxon>Eurotatoria</taxon>
        <taxon>Bdelloidea</taxon>
        <taxon>Philodinida</taxon>
        <taxon>Philodinidae</taxon>
        <taxon>Rotaria</taxon>
    </lineage>
</organism>
<reference evidence="3" key="1">
    <citation type="submission" date="2021-02" db="EMBL/GenBank/DDBJ databases">
        <authorList>
            <person name="Nowell W R."/>
        </authorList>
    </citation>
    <scope>NUCLEOTIDE SEQUENCE</scope>
</reference>
<name>A0A821MX57_9BILA</name>
<evidence type="ECO:0000259" key="2">
    <source>
        <dbReference type="PROSITE" id="PS50026"/>
    </source>
</evidence>
<keyword evidence="1" id="KW-1015">Disulfide bond</keyword>
<feature type="disulfide bond" evidence="1">
    <location>
        <begin position="120"/>
        <end position="129"/>
    </location>
</feature>
<evidence type="ECO:0000256" key="1">
    <source>
        <dbReference type="PROSITE-ProRule" id="PRU00076"/>
    </source>
</evidence>
<dbReference type="SMART" id="SM00181">
    <property type="entry name" value="EGF"/>
    <property type="match status" value="1"/>
</dbReference>
<keyword evidence="1" id="KW-0245">EGF-like domain</keyword>
<dbReference type="EMBL" id="CAJOBS010001950">
    <property type="protein sequence ID" value="CAF4777393.1"/>
    <property type="molecule type" value="Genomic_DNA"/>
</dbReference>
<proteinExistence type="predicted"/>
<comment type="caution">
    <text evidence="3">The sequence shown here is derived from an EMBL/GenBank/DDBJ whole genome shotgun (WGS) entry which is preliminary data.</text>
</comment>
<accession>A0A821MX57</accession>
<feature type="domain" description="EGF-like" evidence="2">
    <location>
        <begin position="89"/>
        <end position="130"/>
    </location>
</feature>
<dbReference type="InterPro" id="IPR000742">
    <property type="entry name" value="EGF"/>
</dbReference>
<dbReference type="AlphaFoldDB" id="A0A821MX57"/>
<gene>
    <name evidence="3" type="ORF">TOA249_LOCUS21948</name>
</gene>
<comment type="caution">
    <text evidence="1">Lacks conserved residue(s) required for the propagation of feature annotation.</text>
</comment>